<dbReference type="PANTHER" id="PTHR19959:SF119">
    <property type="entry name" value="FUNGAL LIPASE-LIKE DOMAIN-CONTAINING PROTEIN"/>
    <property type="match status" value="1"/>
</dbReference>
<organism evidence="3 4">
    <name type="scientific">Branchiostoma belcheri</name>
    <name type="common">Amphioxus</name>
    <dbReference type="NCBI Taxonomy" id="7741"/>
    <lineage>
        <taxon>Eukaryota</taxon>
        <taxon>Metazoa</taxon>
        <taxon>Chordata</taxon>
        <taxon>Cephalochordata</taxon>
        <taxon>Leptocardii</taxon>
        <taxon>Amphioxiformes</taxon>
        <taxon>Branchiostomatidae</taxon>
        <taxon>Branchiostoma</taxon>
    </lineage>
</organism>
<accession>A0A6P4ZIJ5</accession>
<dbReference type="GeneID" id="109474900"/>
<dbReference type="PANTHER" id="PTHR19959">
    <property type="entry name" value="KINESIN LIGHT CHAIN"/>
    <property type="match status" value="1"/>
</dbReference>
<dbReference type="RefSeq" id="XP_019630932.1">
    <property type="nucleotide sequence ID" value="XM_019775373.1"/>
</dbReference>
<feature type="signal peptide" evidence="1">
    <location>
        <begin position="1"/>
        <end position="16"/>
    </location>
</feature>
<dbReference type="Proteomes" id="UP000515135">
    <property type="component" value="Unplaced"/>
</dbReference>
<evidence type="ECO:0000259" key="2">
    <source>
        <dbReference type="Pfam" id="PF03445"/>
    </source>
</evidence>
<evidence type="ECO:0000313" key="4">
    <source>
        <dbReference type="RefSeq" id="XP_019630932.1"/>
    </source>
</evidence>
<protein>
    <submittedName>
        <fullName evidence="4">Uncharacterized protein LOC109474900</fullName>
    </submittedName>
</protein>
<proteinExistence type="predicted"/>
<dbReference type="Pfam" id="PF03445">
    <property type="entry name" value="DUF294"/>
    <property type="match status" value="1"/>
</dbReference>
<reference evidence="4" key="1">
    <citation type="submission" date="2025-08" db="UniProtKB">
        <authorList>
            <consortium name="RefSeq"/>
        </authorList>
    </citation>
    <scope>IDENTIFICATION</scope>
    <source>
        <tissue evidence="4">Gonad</tissue>
    </source>
</reference>
<dbReference type="OrthoDB" id="10306117at2759"/>
<name>A0A6P4ZIJ5_BRABE</name>
<dbReference type="KEGG" id="bbel:109474900"/>
<evidence type="ECO:0000256" key="1">
    <source>
        <dbReference type="SAM" id="SignalP"/>
    </source>
</evidence>
<keyword evidence="3" id="KW-1185">Reference proteome</keyword>
<dbReference type="InterPro" id="IPR005105">
    <property type="entry name" value="GlnD_Uridyltrans_N"/>
</dbReference>
<feature type="chain" id="PRO_5027923288" evidence="1">
    <location>
        <begin position="17"/>
        <end position="649"/>
    </location>
</feature>
<feature type="domain" description="Protein-PII uridylyltransferase N-terminal" evidence="2">
    <location>
        <begin position="167"/>
        <end position="277"/>
    </location>
</feature>
<dbReference type="AlphaFoldDB" id="A0A6P4ZIJ5"/>
<dbReference type="GO" id="GO:0008773">
    <property type="term" value="F:[protein-PII] uridylyltransferase activity"/>
    <property type="evidence" value="ECO:0007669"/>
    <property type="project" value="InterPro"/>
</dbReference>
<sequence length="649" mass="73948">MSTVSILLLPVDTLFSYGFWDIAENAYAQILQQALEDDDSLLEISVLKSIGDVYLEKGRVSKDGKDFTKASALYNAALVRCADWDGRQSLVHRIKRTEKCFMRYVAGVHDTAVSPRKDDIARKVQLQKIRVYCKEQLRTLSSRANCPYIYKDNPMESEEARNAERRRTEAVRSLYHYVTVKMKQFSADMVEECIETLGPVPCQYAMVGMGSICREEMTPYSDLEFAILVEEGKCTDQTKTYFRTLTHLFHLKVLNLGETILPSMAIKSLNDFNNKETDWYYDDTTPCGFSFDGSMPWASKTALGRDQTSSKPALELIMTPSEMAELQKDERSVKEGYHLADVLCNVTLISGEKTLVEAYRNKVQELLDLPSQLWQVYTEMSMPEEAEKHRLGWIHCLHPCLSEVISILMLQGRTSLQDVQCQTIEDGFQTFGEAVDSDKFVVPWDLAVYILNYSALLENQKRHADVERLFETVLDKLGQCEDVADFDRKIYPTMSVFQAACLFYMRQGNREKSLKCLQTVLKCSAHIFSDDSDINVYTDQASMNHIHFCTAVLNFQHSLRYKEEVKKTILADIDRVCSIVLYRATTFGPKLVETCTDCIYTSGKTLENTGETLAAVEMFHVGLKICTSQESFAKALVFLTSMFRARGML</sequence>
<gene>
    <name evidence="4" type="primary">LOC109474900</name>
</gene>
<evidence type="ECO:0000313" key="3">
    <source>
        <dbReference type="Proteomes" id="UP000515135"/>
    </source>
</evidence>
<keyword evidence="1" id="KW-0732">Signal</keyword>